<dbReference type="InterPro" id="IPR001611">
    <property type="entry name" value="Leu-rich_rpt"/>
</dbReference>
<feature type="compositionally biased region" description="Polar residues" evidence="12">
    <location>
        <begin position="711"/>
        <end position="723"/>
    </location>
</feature>
<evidence type="ECO:0000313" key="15">
    <source>
        <dbReference type="EMBL" id="RWS06742.1"/>
    </source>
</evidence>
<keyword evidence="7 13" id="KW-1133">Transmembrane helix</keyword>
<evidence type="ECO:0000256" key="7">
    <source>
        <dbReference type="ARBA" id="ARBA00022989"/>
    </source>
</evidence>
<dbReference type="FunFam" id="1.20.1070.10:FF:000156">
    <property type="entry name" value="Lutropin-choriogonadotropic hormone receptor"/>
    <property type="match status" value="1"/>
</dbReference>
<dbReference type="SMART" id="SM00369">
    <property type="entry name" value="LRR_TYP"/>
    <property type="match status" value="4"/>
</dbReference>
<feature type="region of interest" description="Disordered" evidence="12">
    <location>
        <begin position="868"/>
        <end position="954"/>
    </location>
</feature>
<dbReference type="Gene3D" id="1.20.1070.10">
    <property type="entry name" value="Rhodopsin 7-helix transmembrane proteins"/>
    <property type="match status" value="1"/>
</dbReference>
<evidence type="ECO:0000256" key="6">
    <source>
        <dbReference type="ARBA" id="ARBA00022737"/>
    </source>
</evidence>
<dbReference type="InterPro" id="IPR000276">
    <property type="entry name" value="GPCR_Rhodpsn"/>
</dbReference>
<gene>
    <name evidence="16" type="ORF">B4U79_02865</name>
    <name evidence="15" type="ORF">B4U79_11102</name>
</gene>
<dbReference type="STRING" id="1965070.A0A3S3RVR9"/>
<evidence type="ECO:0000256" key="11">
    <source>
        <dbReference type="ARBA" id="ARBA00023224"/>
    </source>
</evidence>
<feature type="transmembrane region" description="Helical" evidence="13">
    <location>
        <begin position="378"/>
        <end position="401"/>
    </location>
</feature>
<feature type="domain" description="G-protein coupled receptors family 1 profile" evidence="14">
    <location>
        <begin position="356"/>
        <end position="602"/>
    </location>
</feature>
<dbReference type="PANTHER" id="PTHR24372:SF82">
    <property type="entry name" value="RICKETS"/>
    <property type="match status" value="1"/>
</dbReference>
<dbReference type="InterPro" id="IPR032675">
    <property type="entry name" value="LRR_dom_sf"/>
</dbReference>
<evidence type="ECO:0000256" key="13">
    <source>
        <dbReference type="SAM" id="Phobius"/>
    </source>
</evidence>
<feature type="region of interest" description="Disordered" evidence="12">
    <location>
        <begin position="711"/>
        <end position="738"/>
    </location>
</feature>
<feature type="compositionally biased region" description="Low complexity" evidence="12">
    <location>
        <begin position="771"/>
        <end position="798"/>
    </location>
</feature>
<feature type="transmembrane region" description="Helical" evidence="13">
    <location>
        <begin position="503"/>
        <end position="529"/>
    </location>
</feature>
<evidence type="ECO:0000256" key="10">
    <source>
        <dbReference type="ARBA" id="ARBA00023170"/>
    </source>
</evidence>
<name>A0A3S3RVR9_9ACAR</name>
<dbReference type="InterPro" id="IPR017452">
    <property type="entry name" value="GPCR_Rhodpsn_7TM"/>
</dbReference>
<dbReference type="PRINTS" id="PR00237">
    <property type="entry name" value="GPCRRHODOPSN"/>
</dbReference>
<comment type="similarity">
    <text evidence="2">Belongs to the G-protein coupled receptor 1 family.</text>
</comment>
<dbReference type="EMBL" id="NCKU01003909">
    <property type="protein sequence ID" value="RWS06742.1"/>
    <property type="molecule type" value="Genomic_DNA"/>
</dbReference>
<keyword evidence="8" id="KW-0297">G-protein coupled receptor</keyword>
<dbReference type="Pfam" id="PF13855">
    <property type="entry name" value="LRR_8"/>
    <property type="match status" value="2"/>
</dbReference>
<dbReference type="GO" id="GO:0008528">
    <property type="term" value="F:G protein-coupled peptide receptor activity"/>
    <property type="evidence" value="ECO:0007669"/>
    <property type="project" value="TreeGrafter"/>
</dbReference>
<organism evidence="15 17">
    <name type="scientific">Dinothrombium tinctorium</name>
    <dbReference type="NCBI Taxonomy" id="1965070"/>
    <lineage>
        <taxon>Eukaryota</taxon>
        <taxon>Metazoa</taxon>
        <taxon>Ecdysozoa</taxon>
        <taxon>Arthropoda</taxon>
        <taxon>Chelicerata</taxon>
        <taxon>Arachnida</taxon>
        <taxon>Acari</taxon>
        <taxon>Acariformes</taxon>
        <taxon>Trombidiformes</taxon>
        <taxon>Prostigmata</taxon>
        <taxon>Anystina</taxon>
        <taxon>Parasitengona</taxon>
        <taxon>Trombidioidea</taxon>
        <taxon>Trombidiidae</taxon>
        <taxon>Dinothrombium</taxon>
    </lineage>
</organism>
<dbReference type="PRINTS" id="PR00373">
    <property type="entry name" value="GLYCHORMONER"/>
</dbReference>
<dbReference type="Proteomes" id="UP000285301">
    <property type="component" value="Unassembled WGS sequence"/>
</dbReference>
<keyword evidence="6" id="KW-0677">Repeat</keyword>
<feature type="non-terminal residue" evidence="15">
    <location>
        <position position="1"/>
    </location>
</feature>
<evidence type="ECO:0000256" key="8">
    <source>
        <dbReference type="ARBA" id="ARBA00023040"/>
    </source>
</evidence>
<evidence type="ECO:0000256" key="2">
    <source>
        <dbReference type="ARBA" id="ARBA00010663"/>
    </source>
</evidence>
<feature type="transmembrane region" description="Helical" evidence="13">
    <location>
        <begin position="550"/>
        <end position="573"/>
    </location>
</feature>
<keyword evidence="4" id="KW-0433">Leucine-rich repeat</keyword>
<dbReference type="GO" id="GO:0009755">
    <property type="term" value="P:hormone-mediated signaling pathway"/>
    <property type="evidence" value="ECO:0007669"/>
    <property type="project" value="TreeGrafter"/>
</dbReference>
<dbReference type="EMBL" id="NCKU01003857">
    <property type="protein sequence ID" value="RWS06819.1"/>
    <property type="molecule type" value="Genomic_DNA"/>
</dbReference>
<evidence type="ECO:0000256" key="5">
    <source>
        <dbReference type="ARBA" id="ARBA00022692"/>
    </source>
</evidence>
<feature type="compositionally biased region" description="Low complexity" evidence="12">
    <location>
        <begin position="927"/>
        <end position="940"/>
    </location>
</feature>
<protein>
    <submittedName>
        <fullName evidence="15">Leucine-rich repeat-containing G-protein coupled receptor 5A-like protein</fullName>
    </submittedName>
</protein>
<evidence type="ECO:0000313" key="16">
    <source>
        <dbReference type="EMBL" id="RWS06819.1"/>
    </source>
</evidence>
<dbReference type="Gene3D" id="3.80.10.10">
    <property type="entry name" value="Ribonuclease Inhibitor"/>
    <property type="match status" value="1"/>
</dbReference>
<proteinExistence type="inferred from homology"/>
<dbReference type="InterPro" id="IPR003591">
    <property type="entry name" value="Leu-rich_rpt_typical-subtyp"/>
</dbReference>
<dbReference type="Pfam" id="PF00001">
    <property type="entry name" value="7tm_1"/>
    <property type="match status" value="1"/>
</dbReference>
<accession>A0A3S3RVR9</accession>
<feature type="transmembrane region" description="Helical" evidence="13">
    <location>
        <begin position="463"/>
        <end position="483"/>
    </location>
</feature>
<keyword evidence="10 15" id="KW-0675">Receptor</keyword>
<dbReference type="GO" id="GO:0005886">
    <property type="term" value="C:plasma membrane"/>
    <property type="evidence" value="ECO:0007669"/>
    <property type="project" value="UniProtKB-SubCell"/>
</dbReference>
<evidence type="ECO:0000256" key="12">
    <source>
        <dbReference type="SAM" id="MobiDB-lite"/>
    </source>
</evidence>
<dbReference type="CDD" id="cd15136">
    <property type="entry name" value="7tmA_Glyco_hormone_R"/>
    <property type="match status" value="1"/>
</dbReference>
<feature type="transmembrane region" description="Helical" evidence="13">
    <location>
        <begin position="345"/>
        <end position="366"/>
    </location>
</feature>
<dbReference type="PROSITE" id="PS50262">
    <property type="entry name" value="G_PROTEIN_RECEP_F1_2"/>
    <property type="match status" value="1"/>
</dbReference>
<keyword evidence="5 13" id="KW-0812">Transmembrane</keyword>
<comment type="subcellular location">
    <subcellularLocation>
        <location evidence="1">Cell membrane</location>
        <topology evidence="1">Multi-pass membrane protein</topology>
    </subcellularLocation>
</comment>
<keyword evidence="3" id="KW-1003">Cell membrane</keyword>
<comment type="caution">
    <text evidence="15">The sequence shown here is derived from an EMBL/GenBank/DDBJ whole genome shotgun (WGS) entry which is preliminary data.</text>
</comment>
<dbReference type="InterPro" id="IPR002131">
    <property type="entry name" value="Gphrmn_rcpt_fam"/>
</dbReference>
<dbReference type="OrthoDB" id="1883493at2759"/>
<dbReference type="AlphaFoldDB" id="A0A3S3RVR9"/>
<dbReference type="SUPFAM" id="SSF52058">
    <property type="entry name" value="L domain-like"/>
    <property type="match status" value="1"/>
</dbReference>
<reference evidence="15 17" key="1">
    <citation type="journal article" date="2018" name="Gigascience">
        <title>Genomes of trombidid mites reveal novel predicted allergens and laterally-transferred genes associated with secondary metabolism.</title>
        <authorList>
            <person name="Dong X."/>
            <person name="Chaisiri K."/>
            <person name="Xia D."/>
            <person name="Armstrong S.D."/>
            <person name="Fang Y."/>
            <person name="Donnelly M.J."/>
            <person name="Kadowaki T."/>
            <person name="McGarry J.W."/>
            <person name="Darby A.C."/>
            <person name="Makepeace B.L."/>
        </authorList>
    </citation>
    <scope>NUCLEOTIDE SEQUENCE [LARGE SCALE GENOMIC DNA]</scope>
    <source>
        <strain evidence="15">UoL-WK</strain>
    </source>
</reference>
<feature type="region of interest" description="Disordered" evidence="12">
    <location>
        <begin position="1077"/>
        <end position="1103"/>
    </location>
</feature>
<reference evidence="15" key="2">
    <citation type="submission" date="2018-11" db="EMBL/GenBank/DDBJ databases">
        <title>Trombidioid mite genomics.</title>
        <authorList>
            <person name="Dong X."/>
        </authorList>
    </citation>
    <scope>NUCLEOTIDE SEQUENCE</scope>
    <source>
        <strain evidence="15">UoL-WK</strain>
    </source>
</reference>
<dbReference type="GO" id="GO:0007189">
    <property type="term" value="P:adenylate cyclase-activating G protein-coupled receptor signaling pathway"/>
    <property type="evidence" value="ECO:0007669"/>
    <property type="project" value="TreeGrafter"/>
</dbReference>
<feature type="transmembrane region" description="Helical" evidence="13">
    <location>
        <begin position="421"/>
        <end position="442"/>
    </location>
</feature>
<evidence type="ECO:0000256" key="4">
    <source>
        <dbReference type="ARBA" id="ARBA00022614"/>
    </source>
</evidence>
<evidence type="ECO:0000256" key="9">
    <source>
        <dbReference type="ARBA" id="ARBA00023136"/>
    </source>
</evidence>
<keyword evidence="17" id="KW-1185">Reference proteome</keyword>
<evidence type="ECO:0000256" key="1">
    <source>
        <dbReference type="ARBA" id="ARBA00004651"/>
    </source>
</evidence>
<feature type="region of interest" description="Disordered" evidence="12">
    <location>
        <begin position="761"/>
        <end position="806"/>
    </location>
</feature>
<feature type="compositionally biased region" description="Polar residues" evidence="12">
    <location>
        <begin position="894"/>
        <end position="912"/>
    </location>
</feature>
<dbReference type="PROSITE" id="PS51450">
    <property type="entry name" value="LRR"/>
    <property type="match status" value="1"/>
</dbReference>
<evidence type="ECO:0000259" key="14">
    <source>
        <dbReference type="PROSITE" id="PS50262"/>
    </source>
</evidence>
<sequence length="1103" mass="124223">NLGNNEIVKIPNNVFRNNSKLSTLEIKSNKIEFIDEDAFKGLANLKTLILSESRKLARFPNLSGCNALEHFRIDRGGDYEIKQNKGITNFKQLHRTKNPVSYNEIEDLGEEPCFRSQQKLVDLILSHNKIRHLQTHVFGGLKNLKVLDLQNNLIEEIDENAFLPLNNLIDLNIGNNHFPSLPSAGLENLRQIKAFGNANLKQFPEPKSFPKIHTLALSYAYHCCQYLASNEPITNIEENIIWLEKDDVDMSIWNASFRDVWPNSNQNFSHKFAEYANHLWYSFNQSVTMPDNLAQYAEEYFEDYKSLHNGDEHNLHIKFPIKCLPQPSPFMPCEDLFDWWTLRCGVWVVFLLALLGNGVVVIVLLFGRSKLDVPRFLVCNLAIADFFMGIYLGMLAVVDAATLGEFKVYAIAWQSSIGCQVAGFLGVLSSELSVYTLAVITMERNYAITHAMHLNKRLSLKHASYIMSIGWFFALLMAILPFLGVSDYRKFAVCLPFEIGDSLSMAFVISLLLINGLAFLILMACYLRMYCAIRGSQAWNSNDSRIARRMALLVFTDFLCWAPIAFFSLTAVLGIELVSLGEAKVFTVFILPLNSCANPFLYAIFTKQFKKDCVMLCKRIEESRVTRGIGRCKHSSNFSNRHTPINTNSAVEKRSADGQQNVCQCGIPVASKTHTDGSTNHKVNFKTSKIKHFASKFLWLRRKERIVESTDSTSFQSSLLQNTRKAHKRLDSVSSENFSSRSDSWRQAHISLKPFDSNSRTLLHQQRRRSSWTASSSTSTTIVPSTRSSVTSDSSNGSKQMRSMNTSNLRAFSERHKNLMRPQRVQIARGLCPDCSRKELISNKESIANKEDDFERKFQHLFNRLLESSQEEGSESKEEANVLSSGESNRVETAETSLQDSIGTDSLRTDTMPTIALPSPKEELQLSDSSNAGDSSNGSGLYPDAESGGSSSLSIRTQIQMKDCRIEKRNSCGSLSIASLPRNTKQIKPRKGGSDTSLKTSLKYFPPMLKDYSGQCSQDESSYSAALNAKNRNQRHYSNDDVYALREFENRARTTRSSSACGTSSVYRALLALRQVSRQTEESDVEFDDSSTSSDTSKNTKCG</sequence>
<dbReference type="PANTHER" id="PTHR24372">
    <property type="entry name" value="GLYCOPROTEIN HORMONE RECEPTOR"/>
    <property type="match status" value="1"/>
</dbReference>
<evidence type="ECO:0000256" key="3">
    <source>
        <dbReference type="ARBA" id="ARBA00022475"/>
    </source>
</evidence>
<evidence type="ECO:0000313" key="17">
    <source>
        <dbReference type="Proteomes" id="UP000285301"/>
    </source>
</evidence>
<keyword evidence="11" id="KW-0807">Transducer</keyword>
<dbReference type="SUPFAM" id="SSF81321">
    <property type="entry name" value="Family A G protein-coupled receptor-like"/>
    <property type="match status" value="1"/>
</dbReference>
<keyword evidence="9 13" id="KW-0472">Membrane</keyword>
<feature type="non-terminal residue" evidence="15">
    <location>
        <position position="1103"/>
    </location>
</feature>
<dbReference type="GO" id="GO:0016500">
    <property type="term" value="F:protein-hormone receptor activity"/>
    <property type="evidence" value="ECO:0007669"/>
    <property type="project" value="InterPro"/>
</dbReference>